<keyword evidence="1" id="KW-0456">Lyase</keyword>
<sequence>MITKIHVLKRALARREREEVYAAFALSLAGQKAILFHAEPVEVIDRAWKPIAGTGLELVIRAATSDDAYDAWTRHAEDVGAVGTHRVKLTYMQPATEERLAREMESLKDIDLDRLALMDELGDLYDEDVALGLAVPGAF</sequence>
<comment type="caution">
    <text evidence="1">The sequence shown here is derived from an EMBL/GenBank/DDBJ whole genome shotgun (WGS) entry which is preliminary data.</text>
</comment>
<dbReference type="Proteomes" id="UP000543554">
    <property type="component" value="Unassembled WGS sequence"/>
</dbReference>
<keyword evidence="2" id="KW-1185">Reference proteome</keyword>
<accession>A0AA40S5R8</accession>
<evidence type="ECO:0000313" key="2">
    <source>
        <dbReference type="Proteomes" id="UP000543554"/>
    </source>
</evidence>
<dbReference type="GO" id="GO:0016829">
    <property type="term" value="F:lyase activity"/>
    <property type="evidence" value="ECO:0007669"/>
    <property type="project" value="UniProtKB-KW"/>
</dbReference>
<reference evidence="1 2" key="1">
    <citation type="submission" date="2020-08" db="EMBL/GenBank/DDBJ databases">
        <title>Genomic Encyclopedia of Type Strains, Phase IV (KMG-IV): sequencing the most valuable type-strain genomes for metagenomic binning, comparative biology and taxonomic classification.</title>
        <authorList>
            <person name="Goeker M."/>
        </authorList>
    </citation>
    <scope>NUCLEOTIDE SEQUENCE [LARGE SCALE GENOMIC DNA]</scope>
    <source>
        <strain evidence="1 2">DSM 11490</strain>
    </source>
</reference>
<name>A0AA40S5R8_9HYPH</name>
<organism evidence="1 2">
    <name type="scientific">Methylorubrum thiocyanatum</name>
    <dbReference type="NCBI Taxonomy" id="47958"/>
    <lineage>
        <taxon>Bacteria</taxon>
        <taxon>Pseudomonadati</taxon>
        <taxon>Pseudomonadota</taxon>
        <taxon>Alphaproteobacteria</taxon>
        <taxon>Hyphomicrobiales</taxon>
        <taxon>Methylobacteriaceae</taxon>
        <taxon>Methylorubrum</taxon>
    </lineage>
</organism>
<dbReference type="AlphaFoldDB" id="A0AA40S5R8"/>
<dbReference type="RefSeq" id="WP_162940494.1">
    <property type="nucleotide sequence ID" value="NZ_BPRF01000004.1"/>
</dbReference>
<proteinExistence type="predicted"/>
<evidence type="ECO:0000313" key="1">
    <source>
        <dbReference type="EMBL" id="MBA8914959.1"/>
    </source>
</evidence>
<dbReference type="EMBL" id="JACJIB010000007">
    <property type="protein sequence ID" value="MBA8914959.1"/>
    <property type="molecule type" value="Genomic_DNA"/>
</dbReference>
<protein>
    <submittedName>
        <fullName evidence="1">Dihydrodipicolinate synthase/N-acetylneuraminate lyase</fullName>
    </submittedName>
</protein>
<gene>
    <name evidence="1" type="ORF">HNR51_004055</name>
</gene>